<comment type="similarity">
    <text evidence="3 11">Belongs to the iron-sulfur dependent L-serine dehydratase family.</text>
</comment>
<evidence type="ECO:0000256" key="2">
    <source>
        <dbReference type="ARBA" id="ARBA00004742"/>
    </source>
</evidence>
<dbReference type="HOGENOM" id="CLU_022305_2_0_9"/>
<dbReference type="GO" id="GO:0006094">
    <property type="term" value="P:gluconeogenesis"/>
    <property type="evidence" value="ECO:0007669"/>
    <property type="project" value="UniProtKB-KW"/>
</dbReference>
<dbReference type="InterPro" id="IPR005130">
    <property type="entry name" value="Ser_deHydtase-like_asu"/>
</dbReference>
<keyword evidence="5 11" id="KW-0004">4Fe-4S</keyword>
<dbReference type="eggNOG" id="COG1760">
    <property type="taxonomic scope" value="Bacteria"/>
</dbReference>
<dbReference type="EC" id="4.3.1.17" evidence="11"/>
<evidence type="ECO:0000256" key="11">
    <source>
        <dbReference type="RuleBase" id="RU366059"/>
    </source>
</evidence>
<dbReference type="InterPro" id="IPR004642">
    <property type="entry name" value="Ser_deHydtase_asu"/>
</dbReference>
<accession>L1QJR7</accession>
<dbReference type="PANTHER" id="PTHR30182:SF1">
    <property type="entry name" value="L-SERINE DEHYDRATASE 1"/>
    <property type="match status" value="1"/>
</dbReference>
<keyword evidence="7 11" id="KW-0408">Iron</keyword>
<dbReference type="PANTHER" id="PTHR30182">
    <property type="entry name" value="L-SERINE DEHYDRATASE"/>
    <property type="match status" value="1"/>
</dbReference>
<dbReference type="NCBIfam" id="TIGR00718">
    <property type="entry name" value="sda_alpha"/>
    <property type="match status" value="1"/>
</dbReference>
<comment type="caution">
    <text evidence="13">The sequence shown here is derived from an EMBL/GenBank/DDBJ whole genome shotgun (WGS) entry which is preliminary data.</text>
</comment>
<dbReference type="GO" id="GO:0051539">
    <property type="term" value="F:4 iron, 4 sulfur cluster binding"/>
    <property type="evidence" value="ECO:0007669"/>
    <property type="project" value="UniProtKB-UniRule"/>
</dbReference>
<comment type="cofactor">
    <cofactor evidence="1 11">
        <name>[4Fe-4S] cluster</name>
        <dbReference type="ChEBI" id="CHEBI:49883"/>
    </cofactor>
</comment>
<dbReference type="InterPro" id="IPR051318">
    <property type="entry name" value="Fe-S_L-Ser"/>
</dbReference>
<keyword evidence="9 11" id="KW-0456">Lyase</keyword>
<evidence type="ECO:0000256" key="7">
    <source>
        <dbReference type="ARBA" id="ARBA00023004"/>
    </source>
</evidence>
<dbReference type="AlphaFoldDB" id="L1QJR7"/>
<gene>
    <name evidence="13" type="ORF">HMPREF0216_01035</name>
</gene>
<evidence type="ECO:0000256" key="1">
    <source>
        <dbReference type="ARBA" id="ARBA00001966"/>
    </source>
</evidence>
<reference evidence="13 14" key="1">
    <citation type="submission" date="2012-05" db="EMBL/GenBank/DDBJ databases">
        <authorList>
            <person name="Weinstock G."/>
            <person name="Sodergren E."/>
            <person name="Lobos E.A."/>
            <person name="Fulton L."/>
            <person name="Fulton R."/>
            <person name="Courtney L."/>
            <person name="Fronick C."/>
            <person name="O'Laughlin M."/>
            <person name="Godfrey J."/>
            <person name="Wilson R.M."/>
            <person name="Miner T."/>
            <person name="Farmer C."/>
            <person name="Delehaunty K."/>
            <person name="Cordes M."/>
            <person name="Minx P."/>
            <person name="Tomlinson C."/>
            <person name="Chen J."/>
            <person name="Wollam A."/>
            <person name="Pepin K.H."/>
            <person name="Bhonagiri V."/>
            <person name="Zhang X."/>
            <person name="Suruliraj S."/>
            <person name="Warren W."/>
            <person name="Mitreva M."/>
            <person name="Mardis E.R."/>
            <person name="Wilson R.K."/>
        </authorList>
    </citation>
    <scope>NUCLEOTIDE SEQUENCE [LARGE SCALE GENOMIC DNA]</scope>
    <source>
        <strain evidence="13 14">DSM 1785</strain>
    </source>
</reference>
<evidence type="ECO:0000256" key="8">
    <source>
        <dbReference type="ARBA" id="ARBA00023014"/>
    </source>
</evidence>
<dbReference type="EMBL" id="AMEZ01000026">
    <property type="protein sequence ID" value="EKY28191.1"/>
    <property type="molecule type" value="Genomic_DNA"/>
</dbReference>
<dbReference type="PATRIC" id="fig|545697.3.peg.1019"/>
<comment type="catalytic activity">
    <reaction evidence="10 11">
        <text>L-serine = pyruvate + NH4(+)</text>
        <dbReference type="Rhea" id="RHEA:19169"/>
        <dbReference type="ChEBI" id="CHEBI:15361"/>
        <dbReference type="ChEBI" id="CHEBI:28938"/>
        <dbReference type="ChEBI" id="CHEBI:33384"/>
        <dbReference type="EC" id="4.3.1.17"/>
    </reaction>
</comment>
<evidence type="ECO:0000256" key="6">
    <source>
        <dbReference type="ARBA" id="ARBA00022723"/>
    </source>
</evidence>
<name>L1QJR7_9CLOT</name>
<sequence length="296" mass="30770">MVNKMLARSGEELLKICKEENISLSEYAIRIEMRDKELSREEVYEKMAKNLKVMKDGATEGREKEVNSLSGLIGGDGYRVQKYLEKGETLTGDVTVKAMAMALSSSEVNAAMGRIVACPTAGSCGILPAVILSAGEKLCKTDEELIDALFASAAVGMIIGMNATLSGAEGGCQAECGSAAAMGAAAVVEMMGGTPEMSLDAAAIVLKNILGLVCDPVAGLVEIPCAKRNAAGAISALCTADLVMAGVSSKIPFDDTVSAMYRVGKSLPSELRETAMGGVAVTKAGLILRKKVFGEE</sequence>
<dbReference type="GO" id="GO:0003941">
    <property type="term" value="F:L-serine ammonia-lyase activity"/>
    <property type="evidence" value="ECO:0007669"/>
    <property type="project" value="UniProtKB-UniRule"/>
</dbReference>
<evidence type="ECO:0000256" key="4">
    <source>
        <dbReference type="ARBA" id="ARBA00022432"/>
    </source>
</evidence>
<dbReference type="STRING" id="545697.HMPREF0216_01035"/>
<evidence type="ECO:0000313" key="13">
    <source>
        <dbReference type="EMBL" id="EKY28191.1"/>
    </source>
</evidence>
<comment type="pathway">
    <text evidence="2">Carbohydrate biosynthesis; gluconeogenesis.</text>
</comment>
<dbReference type="GO" id="GO:0046872">
    <property type="term" value="F:metal ion binding"/>
    <property type="evidence" value="ECO:0007669"/>
    <property type="project" value="UniProtKB-KW"/>
</dbReference>
<keyword evidence="14" id="KW-1185">Reference proteome</keyword>
<feature type="domain" description="Serine dehydratase-like alpha subunit" evidence="12">
    <location>
        <begin position="19"/>
        <end position="280"/>
    </location>
</feature>
<dbReference type="Proteomes" id="UP000010420">
    <property type="component" value="Unassembled WGS sequence"/>
</dbReference>
<keyword evidence="8 11" id="KW-0411">Iron-sulfur</keyword>
<evidence type="ECO:0000256" key="9">
    <source>
        <dbReference type="ARBA" id="ARBA00023239"/>
    </source>
</evidence>
<evidence type="ECO:0000259" key="12">
    <source>
        <dbReference type="Pfam" id="PF03313"/>
    </source>
</evidence>
<organism evidence="13 14">
    <name type="scientific">Clostridium celatum DSM 1785</name>
    <dbReference type="NCBI Taxonomy" id="545697"/>
    <lineage>
        <taxon>Bacteria</taxon>
        <taxon>Bacillati</taxon>
        <taxon>Bacillota</taxon>
        <taxon>Clostridia</taxon>
        <taxon>Eubacteriales</taxon>
        <taxon>Clostridiaceae</taxon>
        <taxon>Clostridium</taxon>
    </lineage>
</organism>
<evidence type="ECO:0000256" key="5">
    <source>
        <dbReference type="ARBA" id="ARBA00022485"/>
    </source>
</evidence>
<keyword evidence="4 11" id="KW-0312">Gluconeogenesis</keyword>
<evidence type="ECO:0000313" key="14">
    <source>
        <dbReference type="Proteomes" id="UP000010420"/>
    </source>
</evidence>
<evidence type="ECO:0000256" key="3">
    <source>
        <dbReference type="ARBA" id="ARBA00008636"/>
    </source>
</evidence>
<keyword evidence="6 11" id="KW-0479">Metal-binding</keyword>
<proteinExistence type="inferred from homology"/>
<dbReference type="Pfam" id="PF03313">
    <property type="entry name" value="SDH_alpha"/>
    <property type="match status" value="1"/>
</dbReference>
<protein>
    <recommendedName>
        <fullName evidence="11">L-serine dehydratase</fullName>
        <ecNumber evidence="11">4.3.1.17</ecNumber>
    </recommendedName>
</protein>
<evidence type="ECO:0000256" key="10">
    <source>
        <dbReference type="ARBA" id="ARBA00049406"/>
    </source>
</evidence>